<evidence type="ECO:0000313" key="1">
    <source>
        <dbReference type="EMBL" id="KAI3802226.1"/>
    </source>
</evidence>
<name>A0ACB9I431_9ASTR</name>
<protein>
    <submittedName>
        <fullName evidence="1">Uncharacterized protein</fullName>
    </submittedName>
</protein>
<comment type="caution">
    <text evidence="1">The sequence shown here is derived from an EMBL/GenBank/DDBJ whole genome shotgun (WGS) entry which is preliminary data.</text>
</comment>
<evidence type="ECO:0000313" key="2">
    <source>
        <dbReference type="Proteomes" id="UP001056120"/>
    </source>
</evidence>
<gene>
    <name evidence="1" type="ORF">L1987_30356</name>
</gene>
<reference evidence="1 2" key="2">
    <citation type="journal article" date="2022" name="Mol. Ecol. Resour.">
        <title>The genomes of chicory, endive, great burdock and yacon provide insights into Asteraceae paleo-polyploidization history and plant inulin production.</title>
        <authorList>
            <person name="Fan W."/>
            <person name="Wang S."/>
            <person name="Wang H."/>
            <person name="Wang A."/>
            <person name="Jiang F."/>
            <person name="Liu H."/>
            <person name="Zhao H."/>
            <person name="Xu D."/>
            <person name="Zhang Y."/>
        </authorList>
    </citation>
    <scope>NUCLEOTIDE SEQUENCE [LARGE SCALE GENOMIC DNA]</scope>
    <source>
        <strain evidence="2">cv. Yunnan</strain>
        <tissue evidence="1">Leaves</tissue>
    </source>
</reference>
<dbReference type="EMBL" id="CM042027">
    <property type="protein sequence ID" value="KAI3802226.1"/>
    <property type="molecule type" value="Genomic_DNA"/>
</dbReference>
<reference evidence="2" key="1">
    <citation type="journal article" date="2022" name="Mol. Ecol. Resour.">
        <title>The genomes of chicory, endive, great burdock and yacon provide insights into Asteraceae palaeo-polyploidization history and plant inulin production.</title>
        <authorList>
            <person name="Fan W."/>
            <person name="Wang S."/>
            <person name="Wang H."/>
            <person name="Wang A."/>
            <person name="Jiang F."/>
            <person name="Liu H."/>
            <person name="Zhao H."/>
            <person name="Xu D."/>
            <person name="Zhang Y."/>
        </authorList>
    </citation>
    <scope>NUCLEOTIDE SEQUENCE [LARGE SCALE GENOMIC DNA]</scope>
    <source>
        <strain evidence="2">cv. Yunnan</strain>
    </source>
</reference>
<sequence>MANQKAFYKPLDPNASPYIKIPPNFFIYVFPPPQPYTAIHPPFCTYIQPPPRKPFPTPYKQPAPAKKTNLSLTPVASGPRIPKYRKPAASDAKQMKWQPKIPEKKLGFEGTRWKNSLREYLKSLPLETNTTTLMIKNVPNKYTRKLLIQALDAHCEAENKKID</sequence>
<keyword evidence="2" id="KW-1185">Reference proteome</keyword>
<accession>A0ACB9I431</accession>
<dbReference type="Proteomes" id="UP001056120">
    <property type="component" value="Linkage Group LG10"/>
</dbReference>
<organism evidence="1 2">
    <name type="scientific">Smallanthus sonchifolius</name>
    <dbReference type="NCBI Taxonomy" id="185202"/>
    <lineage>
        <taxon>Eukaryota</taxon>
        <taxon>Viridiplantae</taxon>
        <taxon>Streptophyta</taxon>
        <taxon>Embryophyta</taxon>
        <taxon>Tracheophyta</taxon>
        <taxon>Spermatophyta</taxon>
        <taxon>Magnoliopsida</taxon>
        <taxon>eudicotyledons</taxon>
        <taxon>Gunneridae</taxon>
        <taxon>Pentapetalae</taxon>
        <taxon>asterids</taxon>
        <taxon>campanulids</taxon>
        <taxon>Asterales</taxon>
        <taxon>Asteraceae</taxon>
        <taxon>Asteroideae</taxon>
        <taxon>Heliantheae alliance</taxon>
        <taxon>Millerieae</taxon>
        <taxon>Smallanthus</taxon>
    </lineage>
</organism>
<proteinExistence type="predicted"/>